<protein>
    <submittedName>
        <fullName evidence="1">Uncharacterized protein</fullName>
    </submittedName>
</protein>
<reference evidence="1 2" key="1">
    <citation type="submission" date="2020-08" db="EMBL/GenBank/DDBJ databases">
        <title>Genome public.</title>
        <authorList>
            <person name="Liu C."/>
            <person name="Sun Q."/>
        </authorList>
    </citation>
    <scope>NUCLEOTIDE SEQUENCE [LARGE SCALE GENOMIC DNA]</scope>
    <source>
        <strain evidence="1 2">NSJ-56</strain>
    </source>
</reference>
<sequence>MRNLMKARLFSWLEDTQEEMTREEIGLMVQEFMGDLERWLDEGRDYKVVARGLERVRVRLAVSCEMFRSGDGMEKKEDSQSVCGCRVGIGGT</sequence>
<evidence type="ECO:0000313" key="1">
    <source>
        <dbReference type="EMBL" id="MBC5622712.1"/>
    </source>
</evidence>
<organism evidence="1 2">
    <name type="scientific">Butyricimonas hominis</name>
    <dbReference type="NCBI Taxonomy" id="2763032"/>
    <lineage>
        <taxon>Bacteria</taxon>
        <taxon>Pseudomonadati</taxon>
        <taxon>Bacteroidota</taxon>
        <taxon>Bacteroidia</taxon>
        <taxon>Bacteroidales</taxon>
        <taxon>Odoribacteraceae</taxon>
        <taxon>Butyricimonas</taxon>
    </lineage>
</organism>
<proteinExistence type="predicted"/>
<gene>
    <name evidence="1" type="ORF">H8S64_16590</name>
</gene>
<dbReference type="RefSeq" id="WP_186977528.1">
    <property type="nucleotide sequence ID" value="NZ_JACOOH010000007.1"/>
</dbReference>
<evidence type="ECO:0000313" key="2">
    <source>
        <dbReference type="Proteomes" id="UP000646484"/>
    </source>
</evidence>
<name>A0ABR7D440_9BACT</name>
<accession>A0ABR7D440</accession>
<keyword evidence="2" id="KW-1185">Reference proteome</keyword>
<comment type="caution">
    <text evidence="1">The sequence shown here is derived from an EMBL/GenBank/DDBJ whole genome shotgun (WGS) entry which is preliminary data.</text>
</comment>
<dbReference type="Proteomes" id="UP000646484">
    <property type="component" value="Unassembled WGS sequence"/>
</dbReference>
<dbReference type="EMBL" id="JACOOH010000007">
    <property type="protein sequence ID" value="MBC5622712.1"/>
    <property type="molecule type" value="Genomic_DNA"/>
</dbReference>